<feature type="region of interest" description="Disordered" evidence="1">
    <location>
        <begin position="1"/>
        <end position="44"/>
    </location>
</feature>
<gene>
    <name evidence="2" type="ORF">DI632_12020</name>
</gene>
<evidence type="ECO:0008006" key="4">
    <source>
        <dbReference type="Google" id="ProtNLM"/>
    </source>
</evidence>
<comment type="caution">
    <text evidence="2">The sequence shown here is derived from an EMBL/GenBank/DDBJ whole genome shotgun (WGS) entry which is preliminary data.</text>
</comment>
<proteinExistence type="predicted"/>
<feature type="compositionally biased region" description="Low complexity" evidence="1">
    <location>
        <begin position="27"/>
        <end position="44"/>
    </location>
</feature>
<organism evidence="2 3">
    <name type="scientific">Sphingomonas hengshuiensis</name>
    <dbReference type="NCBI Taxonomy" id="1609977"/>
    <lineage>
        <taxon>Bacteria</taxon>
        <taxon>Pseudomonadati</taxon>
        <taxon>Pseudomonadota</taxon>
        <taxon>Alphaproteobacteria</taxon>
        <taxon>Sphingomonadales</taxon>
        <taxon>Sphingomonadaceae</taxon>
        <taxon>Sphingomonas</taxon>
    </lineage>
</organism>
<accession>A0A2W5B4C9</accession>
<protein>
    <recommendedName>
        <fullName evidence="4">Nutrient deprivation-induced protein</fullName>
    </recommendedName>
</protein>
<sequence>MTDFNRPDTSPKANDTGIVLDTDFAPATGTTGESTGADATDTAAGARHTLKDEAAKLSAKATDKARGLVDEGKARATSALDEFSKLMDDAAGSVDEKLGEQYGQYARSAAQAIAGFSDGLRGKEVEDLLADAREFVRKSPAIAIGTAAALGFVLARVVKAGVDTDPTTPATPTKG</sequence>
<dbReference type="EMBL" id="QFNF01000033">
    <property type="protein sequence ID" value="PZO75528.1"/>
    <property type="molecule type" value="Genomic_DNA"/>
</dbReference>
<reference evidence="2 3" key="1">
    <citation type="submission" date="2017-08" db="EMBL/GenBank/DDBJ databases">
        <title>Infants hospitalized years apart are colonized by the same room-sourced microbial strains.</title>
        <authorList>
            <person name="Brooks B."/>
            <person name="Olm M.R."/>
            <person name="Firek B.A."/>
            <person name="Baker R."/>
            <person name="Thomas B.C."/>
            <person name="Morowitz M.J."/>
            <person name="Banfield J.F."/>
        </authorList>
    </citation>
    <scope>NUCLEOTIDE SEQUENCE [LARGE SCALE GENOMIC DNA]</scope>
    <source>
        <strain evidence="2">S2_018_000_R3_110</strain>
    </source>
</reference>
<dbReference type="Proteomes" id="UP000248614">
    <property type="component" value="Unassembled WGS sequence"/>
</dbReference>
<evidence type="ECO:0000313" key="2">
    <source>
        <dbReference type="EMBL" id="PZO75528.1"/>
    </source>
</evidence>
<dbReference type="AlphaFoldDB" id="A0A2W5B4C9"/>
<name>A0A2W5B4C9_9SPHN</name>
<evidence type="ECO:0000313" key="3">
    <source>
        <dbReference type="Proteomes" id="UP000248614"/>
    </source>
</evidence>
<evidence type="ECO:0000256" key="1">
    <source>
        <dbReference type="SAM" id="MobiDB-lite"/>
    </source>
</evidence>